<evidence type="ECO:0000256" key="1">
    <source>
        <dbReference type="SAM" id="MobiDB-lite"/>
    </source>
</evidence>
<name>A0AAV7NZY0_PLEWA</name>
<proteinExistence type="predicted"/>
<evidence type="ECO:0000313" key="2">
    <source>
        <dbReference type="EMBL" id="KAJ1120482.1"/>
    </source>
</evidence>
<accession>A0AAV7NZY0</accession>
<comment type="caution">
    <text evidence="2">The sequence shown here is derived from an EMBL/GenBank/DDBJ whole genome shotgun (WGS) entry which is preliminary data.</text>
</comment>
<protein>
    <submittedName>
        <fullName evidence="2">Uncharacterized protein</fullName>
    </submittedName>
</protein>
<gene>
    <name evidence="2" type="ORF">NDU88_008647</name>
</gene>
<dbReference type="EMBL" id="JANPWB010000012">
    <property type="protein sequence ID" value="KAJ1120482.1"/>
    <property type="molecule type" value="Genomic_DNA"/>
</dbReference>
<keyword evidence="3" id="KW-1185">Reference proteome</keyword>
<feature type="compositionally biased region" description="Polar residues" evidence="1">
    <location>
        <begin position="8"/>
        <end position="26"/>
    </location>
</feature>
<dbReference type="AlphaFoldDB" id="A0AAV7NZY0"/>
<dbReference type="Proteomes" id="UP001066276">
    <property type="component" value="Chromosome 8"/>
</dbReference>
<reference evidence="2" key="1">
    <citation type="journal article" date="2022" name="bioRxiv">
        <title>Sequencing and chromosome-scale assembly of the giantPleurodeles waltlgenome.</title>
        <authorList>
            <person name="Brown T."/>
            <person name="Elewa A."/>
            <person name="Iarovenko S."/>
            <person name="Subramanian E."/>
            <person name="Araus A.J."/>
            <person name="Petzold A."/>
            <person name="Susuki M."/>
            <person name="Suzuki K.-i.T."/>
            <person name="Hayashi T."/>
            <person name="Toyoda A."/>
            <person name="Oliveira C."/>
            <person name="Osipova E."/>
            <person name="Leigh N.D."/>
            <person name="Simon A."/>
            <person name="Yun M.H."/>
        </authorList>
    </citation>
    <scope>NUCLEOTIDE SEQUENCE</scope>
    <source>
        <strain evidence="2">20211129_DDA</strain>
        <tissue evidence="2">Liver</tissue>
    </source>
</reference>
<sequence>MAPIPRPTCNSFTLRVKTGSSDTSPPTLVDLAPKPVGVATTSDYPTRDDAGKEVPVGSHHWRLARACLRRSVLPRAAGFRPLSLLKAAAEDAPRALDLGTDGNLGNDVVLLRAT</sequence>
<organism evidence="2 3">
    <name type="scientific">Pleurodeles waltl</name>
    <name type="common">Iberian ribbed newt</name>
    <dbReference type="NCBI Taxonomy" id="8319"/>
    <lineage>
        <taxon>Eukaryota</taxon>
        <taxon>Metazoa</taxon>
        <taxon>Chordata</taxon>
        <taxon>Craniata</taxon>
        <taxon>Vertebrata</taxon>
        <taxon>Euteleostomi</taxon>
        <taxon>Amphibia</taxon>
        <taxon>Batrachia</taxon>
        <taxon>Caudata</taxon>
        <taxon>Salamandroidea</taxon>
        <taxon>Salamandridae</taxon>
        <taxon>Pleurodelinae</taxon>
        <taxon>Pleurodeles</taxon>
    </lineage>
</organism>
<feature type="region of interest" description="Disordered" evidence="1">
    <location>
        <begin position="1"/>
        <end position="36"/>
    </location>
</feature>
<evidence type="ECO:0000313" key="3">
    <source>
        <dbReference type="Proteomes" id="UP001066276"/>
    </source>
</evidence>